<keyword evidence="3" id="KW-1185">Reference proteome</keyword>
<name>A0A7J7JH05_BUGNE</name>
<proteinExistence type="predicted"/>
<accession>A0A7J7JH05</accession>
<keyword evidence="1" id="KW-0812">Transmembrane</keyword>
<gene>
    <name evidence="2" type="ORF">EB796_016610</name>
</gene>
<keyword evidence="1" id="KW-1133">Transmembrane helix</keyword>
<keyword evidence="1" id="KW-0472">Membrane</keyword>
<dbReference type="Proteomes" id="UP000593567">
    <property type="component" value="Unassembled WGS sequence"/>
</dbReference>
<dbReference type="AlphaFoldDB" id="A0A7J7JH05"/>
<feature type="transmembrane region" description="Helical" evidence="1">
    <location>
        <begin position="34"/>
        <end position="52"/>
    </location>
</feature>
<evidence type="ECO:0000313" key="2">
    <source>
        <dbReference type="EMBL" id="KAF6025083.1"/>
    </source>
</evidence>
<protein>
    <submittedName>
        <fullName evidence="2">Uncharacterized protein</fullName>
    </submittedName>
</protein>
<reference evidence="2" key="1">
    <citation type="submission" date="2020-06" db="EMBL/GenBank/DDBJ databases">
        <title>Draft genome of Bugula neritina, a colonial animal packing powerful symbionts and potential medicines.</title>
        <authorList>
            <person name="Rayko M."/>
        </authorList>
    </citation>
    <scope>NUCLEOTIDE SEQUENCE [LARGE SCALE GENOMIC DNA]</scope>
    <source>
        <strain evidence="2">Kwan_BN1</strain>
    </source>
</reference>
<comment type="caution">
    <text evidence="2">The sequence shown here is derived from an EMBL/GenBank/DDBJ whole genome shotgun (WGS) entry which is preliminary data.</text>
</comment>
<evidence type="ECO:0000313" key="3">
    <source>
        <dbReference type="Proteomes" id="UP000593567"/>
    </source>
</evidence>
<sequence>MNKFAFYKTATTTISTFTRMPDGVVYSTHSCSSYNWGFVTGVLATLGVLFIYRETDNNWYVIKSKCRNAWQRLGAAFNQ</sequence>
<evidence type="ECO:0000256" key="1">
    <source>
        <dbReference type="SAM" id="Phobius"/>
    </source>
</evidence>
<dbReference type="EMBL" id="VXIV02002498">
    <property type="protein sequence ID" value="KAF6025083.1"/>
    <property type="molecule type" value="Genomic_DNA"/>
</dbReference>
<organism evidence="2 3">
    <name type="scientific">Bugula neritina</name>
    <name type="common">Brown bryozoan</name>
    <name type="synonym">Sertularia neritina</name>
    <dbReference type="NCBI Taxonomy" id="10212"/>
    <lineage>
        <taxon>Eukaryota</taxon>
        <taxon>Metazoa</taxon>
        <taxon>Spiralia</taxon>
        <taxon>Lophotrochozoa</taxon>
        <taxon>Bryozoa</taxon>
        <taxon>Gymnolaemata</taxon>
        <taxon>Cheilostomatida</taxon>
        <taxon>Flustrina</taxon>
        <taxon>Buguloidea</taxon>
        <taxon>Bugulidae</taxon>
        <taxon>Bugula</taxon>
    </lineage>
</organism>